<keyword evidence="20" id="KW-0130">Cell adhesion</keyword>
<dbReference type="CDD" id="cd05589">
    <property type="entry name" value="STKc_PKN"/>
    <property type="match status" value="1"/>
</dbReference>
<evidence type="ECO:0000256" key="26">
    <source>
        <dbReference type="ARBA" id="ARBA00023242"/>
    </source>
</evidence>
<dbReference type="GO" id="GO:0007155">
    <property type="term" value="P:cell adhesion"/>
    <property type="evidence" value="ECO:0007669"/>
    <property type="project" value="UniProtKB-KW"/>
</dbReference>
<keyword evidence="14" id="KW-0053">Apoptosis</keyword>
<organism evidence="40 41">
    <name type="scientific">Gopherus evgoodei</name>
    <name type="common">Goodes thornscrub tortoise</name>
    <dbReference type="NCBI Taxonomy" id="1825980"/>
    <lineage>
        <taxon>Eukaryota</taxon>
        <taxon>Metazoa</taxon>
        <taxon>Chordata</taxon>
        <taxon>Craniata</taxon>
        <taxon>Vertebrata</taxon>
        <taxon>Euteleostomi</taxon>
        <taxon>Archelosauria</taxon>
        <taxon>Testudinata</taxon>
        <taxon>Testudines</taxon>
        <taxon>Cryptodira</taxon>
        <taxon>Durocryptodira</taxon>
        <taxon>Testudinoidea</taxon>
        <taxon>Testudinidae</taxon>
        <taxon>Gopherus</taxon>
    </lineage>
</organism>
<name>A0A8C4VWA2_9SAUR</name>
<evidence type="ECO:0000256" key="18">
    <source>
        <dbReference type="ARBA" id="ARBA00022794"/>
    </source>
</evidence>
<keyword evidence="24" id="KW-0472">Membrane</keyword>
<dbReference type="SUPFAM" id="SSF46585">
    <property type="entry name" value="HR1 repeat"/>
    <property type="match status" value="3"/>
</dbReference>
<dbReference type="InterPro" id="IPR000719">
    <property type="entry name" value="Prot_kinase_dom"/>
</dbReference>
<evidence type="ECO:0000256" key="33">
    <source>
        <dbReference type="PROSITE-ProRule" id="PRU01207"/>
    </source>
</evidence>
<evidence type="ECO:0000256" key="20">
    <source>
        <dbReference type="ARBA" id="ARBA00022889"/>
    </source>
</evidence>
<dbReference type="SUPFAM" id="SSF56112">
    <property type="entry name" value="Protein kinase-like (PK-like)"/>
    <property type="match status" value="1"/>
</dbReference>
<dbReference type="GO" id="GO:0045070">
    <property type="term" value="P:positive regulation of viral genome replication"/>
    <property type="evidence" value="ECO:0007669"/>
    <property type="project" value="Ensembl"/>
</dbReference>
<keyword evidence="26" id="KW-0539">Nucleus</keyword>
<evidence type="ECO:0000256" key="11">
    <source>
        <dbReference type="ARBA" id="ARBA00022553"/>
    </source>
</evidence>
<feature type="domain" description="REM-1" evidence="39">
    <location>
        <begin position="168"/>
        <end position="247"/>
    </location>
</feature>
<dbReference type="GO" id="GO:0048471">
    <property type="term" value="C:perinuclear region of cytoplasm"/>
    <property type="evidence" value="ECO:0007669"/>
    <property type="project" value="Ensembl"/>
</dbReference>
<evidence type="ECO:0000256" key="34">
    <source>
        <dbReference type="PROSITE-ProRule" id="PRU10141"/>
    </source>
</evidence>
<dbReference type="GO" id="GO:0005813">
    <property type="term" value="C:centrosome"/>
    <property type="evidence" value="ECO:0007669"/>
    <property type="project" value="Ensembl"/>
</dbReference>
<dbReference type="FunFam" id="1.10.287.160:FF:000002">
    <property type="entry name" value="Putative serine/threonine-protein kinase N2"/>
    <property type="match status" value="1"/>
</dbReference>
<dbReference type="PROSITE" id="PS00107">
    <property type="entry name" value="PROTEIN_KINASE_ATP"/>
    <property type="match status" value="1"/>
</dbReference>
<keyword evidence="16 34" id="KW-0547">Nucleotide-binding</keyword>
<dbReference type="Proteomes" id="UP000694390">
    <property type="component" value="Unassembled WGS sequence"/>
</dbReference>
<dbReference type="Gene3D" id="1.10.510.10">
    <property type="entry name" value="Transferase(Phosphotransferase) domain 1"/>
    <property type="match status" value="2"/>
</dbReference>
<evidence type="ECO:0000256" key="16">
    <source>
        <dbReference type="ARBA" id="ARBA00022741"/>
    </source>
</evidence>
<dbReference type="Pfam" id="PF00433">
    <property type="entry name" value="Pkinase_C"/>
    <property type="match status" value="1"/>
</dbReference>
<dbReference type="SMART" id="SM00742">
    <property type="entry name" value="Hr1"/>
    <property type="match status" value="3"/>
</dbReference>
<dbReference type="InterPro" id="IPR000961">
    <property type="entry name" value="AGC-kinase_C"/>
</dbReference>
<dbReference type="GeneTree" id="ENSGT00940000154339"/>
<accession>A0A8C4VWA2</accession>
<evidence type="ECO:0000313" key="40">
    <source>
        <dbReference type="Ensembl" id="ENSGEVP00005008403.1"/>
    </source>
</evidence>
<keyword evidence="11" id="KW-0597">Phosphoprotein</keyword>
<evidence type="ECO:0000256" key="14">
    <source>
        <dbReference type="ARBA" id="ARBA00022703"/>
    </source>
</evidence>
<evidence type="ECO:0000256" key="21">
    <source>
        <dbReference type="ARBA" id="ARBA00022949"/>
    </source>
</evidence>
<dbReference type="GO" id="GO:0030030">
    <property type="term" value="P:cell projection organization"/>
    <property type="evidence" value="ECO:0007669"/>
    <property type="project" value="UniProtKB-KW"/>
</dbReference>
<keyword evidence="15" id="KW-0677">Repeat</keyword>
<evidence type="ECO:0000256" key="7">
    <source>
        <dbReference type="ARBA" id="ARBA00004626"/>
    </source>
</evidence>
<dbReference type="GO" id="GO:0007165">
    <property type="term" value="P:signal transduction"/>
    <property type="evidence" value="ECO:0007669"/>
    <property type="project" value="InterPro"/>
</dbReference>
<keyword evidence="19 34" id="KW-0067">ATP-binding</keyword>
<dbReference type="GO" id="GO:0006915">
    <property type="term" value="P:apoptotic process"/>
    <property type="evidence" value="ECO:0007669"/>
    <property type="project" value="UniProtKB-KW"/>
</dbReference>
<evidence type="ECO:0000256" key="13">
    <source>
        <dbReference type="ARBA" id="ARBA00022679"/>
    </source>
</evidence>
<evidence type="ECO:0000259" key="37">
    <source>
        <dbReference type="PROSITE" id="PS50011"/>
    </source>
</evidence>
<dbReference type="InterPro" id="IPR035892">
    <property type="entry name" value="C2_domain_sf"/>
</dbReference>
<comment type="subcellular location">
    <subcellularLocation>
        <location evidence="4">Cell junction</location>
    </subcellularLocation>
    <subcellularLocation>
        <location evidence="6">Cell projection</location>
        <location evidence="6">Lamellipodium</location>
    </subcellularLocation>
    <subcellularLocation>
        <location evidence="7">Cleavage furrow</location>
    </subcellularLocation>
    <subcellularLocation>
        <location evidence="3">Cytoplasm</location>
        <location evidence="3">Cytoskeleton</location>
    </subcellularLocation>
    <subcellularLocation>
        <location evidence="5">Membrane</location>
    </subcellularLocation>
    <subcellularLocation>
        <location evidence="2">Midbody</location>
    </subcellularLocation>
    <subcellularLocation>
        <location evidence="1">Nucleus</location>
    </subcellularLocation>
</comment>
<evidence type="ECO:0000256" key="8">
    <source>
        <dbReference type="ARBA" id="ARBA00012429"/>
    </source>
</evidence>
<evidence type="ECO:0000256" key="10">
    <source>
        <dbReference type="ARBA" id="ARBA00022527"/>
    </source>
</evidence>
<keyword evidence="27" id="KW-0966">Cell projection</keyword>
<keyword evidence="17" id="KW-0418">Kinase</keyword>
<feature type="domain" description="REM-1" evidence="39">
    <location>
        <begin position="23"/>
        <end position="99"/>
    </location>
</feature>
<dbReference type="GO" id="GO:0016604">
    <property type="term" value="C:nuclear body"/>
    <property type="evidence" value="ECO:0007669"/>
    <property type="project" value="Ensembl"/>
</dbReference>
<evidence type="ECO:0000256" key="15">
    <source>
        <dbReference type="ARBA" id="ARBA00022737"/>
    </source>
</evidence>
<keyword evidence="12" id="KW-0132">Cell division</keyword>
<evidence type="ECO:0000256" key="17">
    <source>
        <dbReference type="ARBA" id="ARBA00022777"/>
    </source>
</evidence>
<dbReference type="GO" id="GO:0030027">
    <property type="term" value="C:lamellipodium"/>
    <property type="evidence" value="ECO:0007669"/>
    <property type="project" value="UniProtKB-SubCell"/>
</dbReference>
<evidence type="ECO:0000256" key="24">
    <source>
        <dbReference type="ARBA" id="ARBA00023136"/>
    </source>
</evidence>
<keyword evidence="22" id="KW-0007">Acetylation</keyword>
<dbReference type="InterPro" id="IPR011009">
    <property type="entry name" value="Kinase-like_dom_sf"/>
</dbReference>
<protein>
    <recommendedName>
        <fullName evidence="29">Serine/threonine-protein kinase N2</fullName>
        <ecNumber evidence="8">2.7.11.13</ecNumber>
    </recommendedName>
    <alternativeName>
        <fullName evidence="32">PKN gamma</fullName>
    </alternativeName>
    <alternativeName>
        <fullName evidence="30">Protein kinase C-like 2</fullName>
    </alternativeName>
    <alternativeName>
        <fullName evidence="31">Protein-kinase C-related kinase 2</fullName>
    </alternativeName>
</protein>
<dbReference type="PROSITE" id="PS50011">
    <property type="entry name" value="PROTEIN_KINASE_DOM"/>
    <property type="match status" value="1"/>
</dbReference>
<evidence type="ECO:0000256" key="4">
    <source>
        <dbReference type="ARBA" id="ARBA00004282"/>
    </source>
</evidence>
<dbReference type="GO" id="GO:0031267">
    <property type="term" value="F:small GTPase binding"/>
    <property type="evidence" value="ECO:0007669"/>
    <property type="project" value="InterPro"/>
</dbReference>
<evidence type="ECO:0000256" key="35">
    <source>
        <dbReference type="SAM" id="Coils"/>
    </source>
</evidence>
<feature type="region of interest" description="Disordered" evidence="36">
    <location>
        <begin position="532"/>
        <end position="561"/>
    </location>
</feature>
<dbReference type="Pfam" id="PF00069">
    <property type="entry name" value="Pkinase"/>
    <property type="match status" value="2"/>
</dbReference>
<dbReference type="FunFam" id="1.10.287.160:FF:000001">
    <property type="entry name" value="Putative serine/threonine-protein kinase N2"/>
    <property type="match status" value="1"/>
</dbReference>
<reference evidence="40" key="2">
    <citation type="submission" date="2025-09" db="UniProtKB">
        <authorList>
            <consortium name="Ensembl"/>
        </authorList>
    </citation>
    <scope>IDENTIFICATION</scope>
</reference>
<evidence type="ECO:0000256" key="36">
    <source>
        <dbReference type="SAM" id="MobiDB-lite"/>
    </source>
</evidence>
<keyword evidence="21" id="KW-0965">Cell junction</keyword>
<dbReference type="InterPro" id="IPR017892">
    <property type="entry name" value="Pkinase_C"/>
</dbReference>
<evidence type="ECO:0000259" key="38">
    <source>
        <dbReference type="PROSITE" id="PS51285"/>
    </source>
</evidence>
<evidence type="ECO:0000256" key="22">
    <source>
        <dbReference type="ARBA" id="ARBA00022990"/>
    </source>
</evidence>
<dbReference type="GO" id="GO:0005524">
    <property type="term" value="F:ATP binding"/>
    <property type="evidence" value="ECO:0007669"/>
    <property type="project" value="UniProtKB-UniRule"/>
</dbReference>
<dbReference type="InterPro" id="IPR000008">
    <property type="entry name" value="C2_dom"/>
</dbReference>
<evidence type="ECO:0000256" key="6">
    <source>
        <dbReference type="ARBA" id="ARBA00004510"/>
    </source>
</evidence>
<keyword evidence="9" id="KW-0963">Cytoplasm</keyword>
<dbReference type="InterPro" id="IPR037784">
    <property type="entry name" value="C2_PKN"/>
</dbReference>
<feature type="coiled-coil region" evidence="35">
    <location>
        <begin position="39"/>
        <end position="96"/>
    </location>
</feature>
<keyword evidence="28" id="KW-0131">Cell cycle</keyword>
<evidence type="ECO:0000256" key="1">
    <source>
        <dbReference type="ARBA" id="ARBA00004123"/>
    </source>
</evidence>
<dbReference type="CDD" id="cd11635">
    <property type="entry name" value="HR1_PKN2_3"/>
    <property type="match status" value="1"/>
</dbReference>
<proteinExistence type="predicted"/>
<dbReference type="AlphaFoldDB" id="A0A8C4VWA2"/>
<evidence type="ECO:0000256" key="23">
    <source>
        <dbReference type="ARBA" id="ARBA00023054"/>
    </source>
</evidence>
<keyword evidence="18" id="KW-0970">Cilium biogenesis/degradation</keyword>
<dbReference type="GO" id="GO:0043296">
    <property type="term" value="C:apical junction complex"/>
    <property type="evidence" value="ECO:0007669"/>
    <property type="project" value="Ensembl"/>
</dbReference>
<evidence type="ECO:0000256" key="31">
    <source>
        <dbReference type="ARBA" id="ARBA00080561"/>
    </source>
</evidence>
<dbReference type="GO" id="GO:0032991">
    <property type="term" value="C:protein-containing complex"/>
    <property type="evidence" value="ECO:0007669"/>
    <property type="project" value="Ensembl"/>
</dbReference>
<dbReference type="InterPro" id="IPR036274">
    <property type="entry name" value="HR1_rpt_sf"/>
</dbReference>
<dbReference type="GO" id="GO:0051301">
    <property type="term" value="P:cell division"/>
    <property type="evidence" value="ECO:0007669"/>
    <property type="project" value="UniProtKB-KW"/>
</dbReference>
<evidence type="ECO:0000256" key="30">
    <source>
        <dbReference type="ARBA" id="ARBA00075878"/>
    </source>
</evidence>
<keyword evidence="41" id="KW-1185">Reference proteome</keyword>
<evidence type="ECO:0000256" key="27">
    <source>
        <dbReference type="ARBA" id="ARBA00023273"/>
    </source>
</evidence>
<dbReference type="EC" id="2.7.11.13" evidence="8"/>
<evidence type="ECO:0000256" key="2">
    <source>
        <dbReference type="ARBA" id="ARBA00004214"/>
    </source>
</evidence>
<dbReference type="CDD" id="cd08687">
    <property type="entry name" value="C2_PKN-like"/>
    <property type="match status" value="1"/>
</dbReference>
<dbReference type="PROSITE" id="PS51860">
    <property type="entry name" value="REM_1"/>
    <property type="match status" value="2"/>
</dbReference>
<evidence type="ECO:0000259" key="39">
    <source>
        <dbReference type="PROSITE" id="PS51860"/>
    </source>
</evidence>
<dbReference type="GO" id="GO:0005829">
    <property type="term" value="C:cytosol"/>
    <property type="evidence" value="ECO:0007669"/>
    <property type="project" value="Ensembl"/>
</dbReference>
<dbReference type="GO" id="GO:0070063">
    <property type="term" value="F:RNA polymerase binding"/>
    <property type="evidence" value="ECO:0007669"/>
    <property type="project" value="Ensembl"/>
</dbReference>
<dbReference type="Pfam" id="PF02185">
    <property type="entry name" value="HR1"/>
    <property type="match status" value="3"/>
</dbReference>
<dbReference type="InterPro" id="IPR017441">
    <property type="entry name" value="Protein_kinase_ATP_BS"/>
</dbReference>
<evidence type="ECO:0000256" key="29">
    <source>
        <dbReference type="ARBA" id="ARBA00072339"/>
    </source>
</evidence>
<dbReference type="InterPro" id="IPR011072">
    <property type="entry name" value="HR1_rho-bd"/>
</dbReference>
<feature type="binding site" evidence="34">
    <location>
        <position position="650"/>
    </location>
    <ligand>
        <name>ATP</name>
        <dbReference type="ChEBI" id="CHEBI:30616"/>
    </ligand>
</feature>
<dbReference type="Gene3D" id="1.10.287.160">
    <property type="entry name" value="HR1 repeat"/>
    <property type="match status" value="3"/>
</dbReference>
<dbReference type="CDD" id="cd11622">
    <property type="entry name" value="HR1_PKN_1"/>
    <property type="match status" value="1"/>
</dbReference>
<dbReference type="GO" id="GO:0045931">
    <property type="term" value="P:positive regulation of mitotic cell cycle"/>
    <property type="evidence" value="ECO:0007669"/>
    <property type="project" value="Ensembl"/>
</dbReference>
<dbReference type="GO" id="GO:0032467">
    <property type="term" value="P:positive regulation of cytokinesis"/>
    <property type="evidence" value="ECO:0007669"/>
    <property type="project" value="Ensembl"/>
</dbReference>
<evidence type="ECO:0000256" key="25">
    <source>
        <dbReference type="ARBA" id="ARBA00023212"/>
    </source>
</evidence>
<feature type="domain" description="AGC-kinase C-terminal" evidence="38">
    <location>
        <begin position="849"/>
        <end position="916"/>
    </location>
</feature>
<evidence type="ECO:0000256" key="9">
    <source>
        <dbReference type="ARBA" id="ARBA00022490"/>
    </source>
</evidence>
<keyword evidence="25" id="KW-0206">Cytoskeleton</keyword>
<feature type="domain" description="Protein kinase" evidence="37">
    <location>
        <begin position="621"/>
        <end position="848"/>
    </location>
</feature>
<feature type="region of interest" description="Disordered" evidence="36">
    <location>
        <begin position="311"/>
        <end position="345"/>
    </location>
</feature>
<dbReference type="GO" id="GO:0030496">
    <property type="term" value="C:midbody"/>
    <property type="evidence" value="ECO:0007669"/>
    <property type="project" value="UniProtKB-SubCell"/>
</dbReference>
<dbReference type="SMART" id="SM00239">
    <property type="entry name" value="C2"/>
    <property type="match status" value="1"/>
</dbReference>
<dbReference type="InterPro" id="IPR037313">
    <property type="entry name" value="PKN_HR1_1"/>
</dbReference>
<evidence type="ECO:0000313" key="41">
    <source>
        <dbReference type="Proteomes" id="UP000694390"/>
    </source>
</evidence>
<evidence type="ECO:0000256" key="12">
    <source>
        <dbReference type="ARBA" id="ARBA00022618"/>
    </source>
</evidence>
<dbReference type="SUPFAM" id="SSF49562">
    <property type="entry name" value="C2 domain (Calcium/lipid-binding domain, CaLB)"/>
    <property type="match status" value="1"/>
</dbReference>
<evidence type="ECO:0000256" key="3">
    <source>
        <dbReference type="ARBA" id="ARBA00004245"/>
    </source>
</evidence>
<dbReference type="OrthoDB" id="63267at2759"/>
<dbReference type="GO" id="GO:0032154">
    <property type="term" value="C:cleavage furrow"/>
    <property type="evidence" value="ECO:0007669"/>
    <property type="project" value="UniProtKB-SubCell"/>
</dbReference>
<dbReference type="Ensembl" id="ENSGEVT00005008827.1">
    <property type="protein sequence ID" value="ENSGEVP00005008403.1"/>
    <property type="gene ID" value="ENSGEVG00005005927.1"/>
</dbReference>
<dbReference type="PANTHER" id="PTHR24351">
    <property type="entry name" value="RIBOSOMAL PROTEIN S6 KINASE"/>
    <property type="match status" value="1"/>
</dbReference>
<gene>
    <name evidence="40" type="primary">PKN2</name>
</gene>
<evidence type="ECO:0000256" key="5">
    <source>
        <dbReference type="ARBA" id="ARBA00004370"/>
    </source>
</evidence>
<keyword evidence="10" id="KW-0723">Serine/threonine-protein kinase</keyword>
<keyword evidence="13" id="KW-0808">Transferase</keyword>
<dbReference type="GO" id="GO:2000145">
    <property type="term" value="P:regulation of cell motility"/>
    <property type="evidence" value="ECO:0007669"/>
    <property type="project" value="Ensembl"/>
</dbReference>
<dbReference type="GO" id="GO:0045111">
    <property type="term" value="C:intermediate filament cytoskeleton"/>
    <property type="evidence" value="ECO:0007669"/>
    <property type="project" value="Ensembl"/>
</dbReference>
<dbReference type="GO" id="GO:0043297">
    <property type="term" value="P:apical junction assembly"/>
    <property type="evidence" value="ECO:0007669"/>
    <property type="project" value="Ensembl"/>
</dbReference>
<dbReference type="GO" id="GO:0042826">
    <property type="term" value="F:histone deacetylase binding"/>
    <property type="evidence" value="ECO:0007669"/>
    <property type="project" value="Ensembl"/>
</dbReference>
<dbReference type="FunFam" id="1.10.510.10:FF:001922">
    <property type="entry name" value="Protein kinase, putative"/>
    <property type="match status" value="1"/>
</dbReference>
<dbReference type="GO" id="GO:0004697">
    <property type="term" value="F:diacylglycerol-dependent serine/threonine kinase activity"/>
    <property type="evidence" value="ECO:0007669"/>
    <property type="project" value="UniProtKB-EC"/>
</dbReference>
<dbReference type="Gene3D" id="3.30.200.20">
    <property type="entry name" value="Phosphorylase Kinase, domain 1"/>
    <property type="match status" value="2"/>
</dbReference>
<dbReference type="GO" id="GO:0010631">
    <property type="term" value="P:epithelial cell migration"/>
    <property type="evidence" value="ECO:0007669"/>
    <property type="project" value="Ensembl"/>
</dbReference>
<sequence length="916" mass="104249">CMTNPEGDTRSLLVLENVSIGQKLDFSDTMVQQKLDEIKDQIKREIRKELKIKEGAENLRKVTTDKKNLAYVDNILKKSNKKLEELHHKLQELNAHIVVTDPEDVTECPRTPDTPNSDPQLKVKQGAENMIQMYSNGSKLLATAQQMLQDSKTKIEVIRMQILQQTKVIDAKPVISPLELRMEELRHHFRIEYAVAEGAKNVMKLLGSGKVTDRKALSEAQARFNESSQKLDLLKYSLEQRLNELPKNHPKSSIIIEELSLVSSPTLSPRQSIISTQNQYSTLSKPAALTGTLEVRLMGCQDILENVPGRSKASSITLPGWSPSEARSSFMSRTSKSKSGSSRNLLKTDDLSNEICAVLKLDNTVVGQTSWKPISNQSWDQKFTLELDRSRELEISVYWRDWRSLCAVKFLRLEDFLDNQRHGMCLYLEPQGTLFAEVTFFNPVIERRPKLQRQKKIFSKQQGKTFLRAPQMNINIATWGRLVRRAIPTVNHSGTFSPQASVPATVPVVDTCIPELARSASDSPVAKLDFELEPEPPPAPPRASSLGEICDSSSEKKGPDTPIQVAEATFDFENERDSSVSKLQAEIICDPEIPHTDIKSTNIREPEERRTQRFQFSLQDFRCCAVLGRGHFGKVLLAEYKNTNEMFAIKALKKGDIVARDEVDSLMCEKRIFETVNSVRHPFLVNLFACFQTKDHVCFVMEYAAGGDLMMHIHTDVFSEPRAVFYAACVVLGLQYLHEHKIVYRTSTFCGTPEFLAPEVLTETSYTRAVDWWGLGVLIYEMLVGESPFPGDDEEEVFDSIVNDEVRYPRFLSTEAISIMRRLLRRNPERRLGAGEKDAEDVKKHHFFRVIDWNALLAKKVKPPFVPTIRGREDVSNFDDEFTSETPILTPPREPRILSEEEQETFRDFDYIADWC</sequence>
<dbReference type="SMART" id="SM00133">
    <property type="entry name" value="S_TK_X"/>
    <property type="match status" value="1"/>
</dbReference>
<dbReference type="FunFam" id="3.30.200.20:FF:000478">
    <property type="entry name" value="Serine/threonine-protein kinase N2"/>
    <property type="match status" value="1"/>
</dbReference>
<reference evidence="40" key="1">
    <citation type="submission" date="2025-08" db="UniProtKB">
        <authorList>
            <consortium name="Ensembl"/>
        </authorList>
    </citation>
    <scope>IDENTIFICATION</scope>
</reference>
<evidence type="ECO:0000256" key="32">
    <source>
        <dbReference type="ARBA" id="ARBA00081276"/>
    </source>
</evidence>
<dbReference type="SMART" id="SM00220">
    <property type="entry name" value="S_TKc"/>
    <property type="match status" value="1"/>
</dbReference>
<feature type="compositionally biased region" description="Low complexity" evidence="36">
    <location>
        <begin position="327"/>
        <end position="343"/>
    </location>
</feature>
<keyword evidence="23 33" id="KW-0175">Coiled coil</keyword>
<evidence type="ECO:0000256" key="28">
    <source>
        <dbReference type="ARBA" id="ARBA00023306"/>
    </source>
</evidence>
<dbReference type="PROSITE" id="PS51285">
    <property type="entry name" value="AGC_KINASE_CTER"/>
    <property type="match status" value="1"/>
</dbReference>
<evidence type="ECO:0000256" key="19">
    <source>
        <dbReference type="ARBA" id="ARBA00022840"/>
    </source>
</evidence>